<dbReference type="PANTHER" id="PTHR42736">
    <property type="entry name" value="PROTEIN-GLUTAMINE GAMMA-GLUTAMYLTRANSFERASE"/>
    <property type="match status" value="1"/>
</dbReference>
<keyword evidence="4" id="KW-1185">Reference proteome</keyword>
<dbReference type="Proteomes" id="UP000030661">
    <property type="component" value="Unassembled WGS sequence"/>
</dbReference>
<feature type="transmembrane region" description="Helical" evidence="1">
    <location>
        <begin position="153"/>
        <end position="173"/>
    </location>
</feature>
<dbReference type="Pfam" id="PF13559">
    <property type="entry name" value="DUF4129"/>
    <property type="match status" value="1"/>
</dbReference>
<keyword evidence="1" id="KW-0472">Membrane</keyword>
<sequence>MSANPTMKPAFPVILRLASGGMEVTWRLAWASFMMMSLAQRIFPVPAAIGTFSLAVALTFVVRSRGWRWITIIGLHVIGCLATTLYIFYAFTYRVYPFLSRMWLNTLFSAPNNFMEGVIALFTLFWAVLFWVSGIQFARRSTAYRDVCGRFDVGIGMFFGLLLFKVAIGYNGVQLQDPLTGWLILPFLLCGMVAIGSARNLDHSSKTYRAGHRLIGVVLSFTVLVVASGVILLLLLWPYFTLTAEIGYDLLQQGLQPFIPVLVAILRFLFMPRRALVSDPATTPGNGGIEAISPGETPWWTAILEKILGWGIGGLFVLIMVCMLGVGVWRLMQWLLSKTPVGERKPRQSGVLLAWLLKIPILLRLCWEWIFRCLQGYTTATQFYRVLDDWGKHSGLPRRPTETPSEYSSRLSRHFPAIQQEITLIVALFHQEVYGESTLDAQQVTMGSLALRQLRSPLHWPSRLQTWFREETDECLGTPLMYS</sequence>
<proteinExistence type="predicted"/>
<feature type="transmembrane region" description="Helical" evidence="1">
    <location>
        <begin position="213"/>
        <end position="238"/>
    </location>
</feature>
<dbReference type="AlphaFoldDB" id="A0A081C3F6"/>
<keyword evidence="1" id="KW-1133">Transmembrane helix</keyword>
<organism evidence="3">
    <name type="scientific">Vecturithrix granuli</name>
    <dbReference type="NCBI Taxonomy" id="1499967"/>
    <lineage>
        <taxon>Bacteria</taxon>
        <taxon>Candidatus Moduliflexota</taxon>
        <taxon>Candidatus Vecturitrichia</taxon>
        <taxon>Candidatus Vecturitrichales</taxon>
        <taxon>Candidatus Vecturitrichaceae</taxon>
        <taxon>Candidatus Vecturithrix</taxon>
    </lineage>
</organism>
<feature type="transmembrane region" description="Helical" evidence="1">
    <location>
        <begin position="250"/>
        <end position="270"/>
    </location>
</feature>
<feature type="transmembrane region" description="Helical" evidence="1">
    <location>
        <begin position="307"/>
        <end position="329"/>
    </location>
</feature>
<feature type="domain" description="Protein-glutamine gamma-glutamyltransferase-like C-terminal" evidence="2">
    <location>
        <begin position="384"/>
        <end position="444"/>
    </location>
</feature>
<name>A0A081C3F6_VECG1</name>
<evidence type="ECO:0000256" key="1">
    <source>
        <dbReference type="SAM" id="Phobius"/>
    </source>
</evidence>
<dbReference type="InterPro" id="IPR052901">
    <property type="entry name" value="Bact_TGase-like"/>
</dbReference>
<keyword evidence="1" id="KW-0812">Transmembrane</keyword>
<dbReference type="PANTHER" id="PTHR42736:SF1">
    <property type="entry name" value="PROTEIN-GLUTAMINE GAMMA-GLUTAMYLTRANSFERASE"/>
    <property type="match status" value="1"/>
</dbReference>
<evidence type="ECO:0000313" key="3">
    <source>
        <dbReference type="EMBL" id="GAK59111.1"/>
    </source>
</evidence>
<accession>A0A081C3F6</accession>
<gene>
    <name evidence="3" type="ORF">U27_06087</name>
</gene>
<dbReference type="GO" id="GO:0016787">
    <property type="term" value="F:hydrolase activity"/>
    <property type="evidence" value="ECO:0007669"/>
    <property type="project" value="UniProtKB-KW"/>
</dbReference>
<dbReference type="EMBL" id="DF820469">
    <property type="protein sequence ID" value="GAK59111.1"/>
    <property type="molecule type" value="Genomic_DNA"/>
</dbReference>
<keyword evidence="3" id="KW-0378">Hydrolase</keyword>
<feature type="transmembrane region" description="Helical" evidence="1">
    <location>
        <begin position="69"/>
        <end position="93"/>
    </location>
</feature>
<evidence type="ECO:0000259" key="2">
    <source>
        <dbReference type="Pfam" id="PF13559"/>
    </source>
</evidence>
<feature type="transmembrane region" description="Helical" evidence="1">
    <location>
        <begin position="42"/>
        <end position="62"/>
    </location>
</feature>
<dbReference type="InterPro" id="IPR025403">
    <property type="entry name" value="TgpA-like_C"/>
</dbReference>
<dbReference type="HOGENOM" id="CLU_573240_0_0_0"/>
<protein>
    <submittedName>
        <fullName evidence="3">Predicted membrane-associated HD superfamily hydrolase</fullName>
    </submittedName>
</protein>
<evidence type="ECO:0000313" key="4">
    <source>
        <dbReference type="Proteomes" id="UP000030661"/>
    </source>
</evidence>
<dbReference type="STRING" id="1499967.U27_06087"/>
<feature type="transmembrane region" description="Helical" evidence="1">
    <location>
        <begin position="113"/>
        <end position="132"/>
    </location>
</feature>
<feature type="transmembrane region" description="Helical" evidence="1">
    <location>
        <begin position="179"/>
        <end position="201"/>
    </location>
</feature>
<reference evidence="3" key="1">
    <citation type="journal article" date="2015" name="PeerJ">
        <title>First genomic representation of candidate bacterial phylum KSB3 points to enhanced environmental sensing as a trigger of wastewater bulking.</title>
        <authorList>
            <person name="Sekiguchi Y."/>
            <person name="Ohashi A."/>
            <person name="Parks D.H."/>
            <person name="Yamauchi T."/>
            <person name="Tyson G.W."/>
            <person name="Hugenholtz P."/>
        </authorList>
    </citation>
    <scope>NUCLEOTIDE SEQUENCE [LARGE SCALE GENOMIC DNA]</scope>
</reference>